<dbReference type="AlphaFoldDB" id="G0TXT7"/>
<proteinExistence type="predicted"/>
<organism evidence="2">
    <name type="scientific">Trypanosoma vivax (strain Y486)</name>
    <dbReference type="NCBI Taxonomy" id="1055687"/>
    <lineage>
        <taxon>Eukaryota</taxon>
        <taxon>Discoba</taxon>
        <taxon>Euglenozoa</taxon>
        <taxon>Kinetoplastea</taxon>
        <taxon>Metakinetoplastina</taxon>
        <taxon>Trypanosomatida</taxon>
        <taxon>Trypanosomatidae</taxon>
        <taxon>Trypanosoma</taxon>
        <taxon>Duttonella</taxon>
    </lineage>
</organism>
<gene>
    <name evidence="2" type="ORF">TVY486_0701182</name>
</gene>
<dbReference type="VEuPathDB" id="TriTrypDB:TvY486_0701182"/>
<reference evidence="2" key="1">
    <citation type="journal article" date="2012" name="Proc. Natl. Acad. Sci. U.S.A.">
        <title>Antigenic diversity is generated by distinct evolutionary mechanisms in African trypanosome species.</title>
        <authorList>
            <person name="Jackson A.P."/>
            <person name="Berry A."/>
            <person name="Aslett M."/>
            <person name="Allison H.C."/>
            <person name="Burton P."/>
            <person name="Vavrova-Anderson J."/>
            <person name="Brown R."/>
            <person name="Browne H."/>
            <person name="Corton N."/>
            <person name="Hauser H."/>
            <person name="Gamble J."/>
            <person name="Gilderthorp R."/>
            <person name="Marcello L."/>
            <person name="McQuillan J."/>
            <person name="Otto T.D."/>
            <person name="Quail M.A."/>
            <person name="Sanders M.J."/>
            <person name="van Tonder A."/>
            <person name="Ginger M.L."/>
            <person name="Field M.C."/>
            <person name="Barry J.D."/>
            <person name="Hertz-Fowler C."/>
            <person name="Berriman M."/>
        </authorList>
    </citation>
    <scope>NUCLEOTIDE SEQUENCE</scope>
    <source>
        <strain evidence="2">Y486</strain>
    </source>
</reference>
<feature type="compositionally biased region" description="Basic and acidic residues" evidence="1">
    <location>
        <begin position="1"/>
        <end position="10"/>
    </location>
</feature>
<protein>
    <submittedName>
        <fullName evidence="2">Uncharacterized protein</fullName>
    </submittedName>
</protein>
<dbReference type="EMBL" id="HE573023">
    <property type="protein sequence ID" value="CCC48779.1"/>
    <property type="molecule type" value="Genomic_DNA"/>
</dbReference>
<name>G0TXT7_TRYVY</name>
<evidence type="ECO:0000313" key="2">
    <source>
        <dbReference type="EMBL" id="CCC48779.1"/>
    </source>
</evidence>
<sequence>MSDVVRRNDEPSSVVSTRSEEMNIGYSRTIVRRVSHVSVSSSRVTGSDTEYVTGSVTDDDETYYGDYTSGYDARTHGDSTADTRAHDGSFVFESPQSDELSSTAGSILLDNEVVRKVQETFFFLRKPIAFLACVLPGSNFFGVFCRSVHAVTATSQRFLFKAYGIMDDTYFIPNRFVCTTPWLERARASLPSLVERFVKRALALAGVPSIADLQRRKWAEVMDSLKYASEDVASQVNFVTSEPMVPLAVFLPLFSLTTIAIARHIVLQRLDDIREGVTTDVSLGGRGTLKSSASSPSVDGQHLSAVSDKSYELYIKRMQERREEVQSTTGGIAPVPSLVMSAGLPKDDRSISTHQSTLDTSVALGVESSVSSTHDDMLKLTLSPSSEVSELSPYKPLPVAVHEIGSHILGGEVVVALVGTPSQMEISVLLSAAVAYNCQKVILPASIPELNLASVPSSLTVVQVKDVMEHIVNVEEARGLNTVGVYLYPVTPDAIELTHFTHPKSVIYIFVPETERSGNVLAHFVDQCVYLSSSDEPIPAHLCLYDRSTKITNST</sequence>
<feature type="region of interest" description="Disordered" evidence="1">
    <location>
        <begin position="1"/>
        <end position="20"/>
    </location>
</feature>
<evidence type="ECO:0000256" key="1">
    <source>
        <dbReference type="SAM" id="MobiDB-lite"/>
    </source>
</evidence>
<accession>G0TXT7</accession>